<accession>A0A843VE28</accession>
<proteinExistence type="predicted"/>
<keyword evidence="1" id="KW-0732">Signal</keyword>
<dbReference type="OrthoDB" id="512036at2759"/>
<feature type="chain" id="PRO_5032854484" description="F-box domain-containing protein" evidence="1">
    <location>
        <begin position="20"/>
        <end position="314"/>
    </location>
</feature>
<dbReference type="PROSITE" id="PS50181">
    <property type="entry name" value="FBOX"/>
    <property type="match status" value="1"/>
</dbReference>
<feature type="signal peptide" evidence="1">
    <location>
        <begin position="1"/>
        <end position="19"/>
    </location>
</feature>
<dbReference type="SUPFAM" id="SSF81383">
    <property type="entry name" value="F-box domain"/>
    <property type="match status" value="1"/>
</dbReference>
<dbReference type="PANTHER" id="PTHR31482">
    <property type="entry name" value="ESTS AU081301(E20138)"/>
    <property type="match status" value="1"/>
</dbReference>
<evidence type="ECO:0000313" key="3">
    <source>
        <dbReference type="EMBL" id="MQL91684.1"/>
    </source>
</evidence>
<dbReference type="SMART" id="SM00256">
    <property type="entry name" value="FBOX"/>
    <property type="match status" value="1"/>
</dbReference>
<dbReference type="Gene3D" id="1.20.1280.50">
    <property type="match status" value="1"/>
</dbReference>
<evidence type="ECO:0000313" key="4">
    <source>
        <dbReference type="Proteomes" id="UP000652761"/>
    </source>
</evidence>
<keyword evidence="4" id="KW-1185">Reference proteome</keyword>
<organism evidence="3 4">
    <name type="scientific">Colocasia esculenta</name>
    <name type="common">Wild taro</name>
    <name type="synonym">Arum esculentum</name>
    <dbReference type="NCBI Taxonomy" id="4460"/>
    <lineage>
        <taxon>Eukaryota</taxon>
        <taxon>Viridiplantae</taxon>
        <taxon>Streptophyta</taxon>
        <taxon>Embryophyta</taxon>
        <taxon>Tracheophyta</taxon>
        <taxon>Spermatophyta</taxon>
        <taxon>Magnoliopsida</taxon>
        <taxon>Liliopsida</taxon>
        <taxon>Araceae</taxon>
        <taxon>Aroideae</taxon>
        <taxon>Colocasieae</taxon>
        <taxon>Colocasia</taxon>
    </lineage>
</organism>
<dbReference type="Pfam" id="PF12937">
    <property type="entry name" value="F-box-like"/>
    <property type="match status" value="1"/>
</dbReference>
<dbReference type="InterPro" id="IPR036047">
    <property type="entry name" value="F-box-like_dom_sf"/>
</dbReference>
<evidence type="ECO:0000256" key="1">
    <source>
        <dbReference type="SAM" id="SignalP"/>
    </source>
</evidence>
<protein>
    <recommendedName>
        <fullName evidence="2">F-box domain-containing protein</fullName>
    </recommendedName>
</protein>
<comment type="caution">
    <text evidence="3">The sequence shown here is derived from an EMBL/GenBank/DDBJ whole genome shotgun (WGS) entry which is preliminary data.</text>
</comment>
<evidence type="ECO:0000259" key="2">
    <source>
        <dbReference type="PROSITE" id="PS50181"/>
    </source>
</evidence>
<feature type="domain" description="F-box" evidence="2">
    <location>
        <begin position="85"/>
        <end position="131"/>
    </location>
</feature>
<gene>
    <name evidence="3" type="ORF">Taro_024297</name>
</gene>
<dbReference type="AlphaFoldDB" id="A0A843VE28"/>
<sequence>MLFFLVSFLSFLVLSKSLSVDPLPSWVNEMRVLSLLFGQELLYFLVHWLKQTRRITSAVLRIPPIMSAKKKVAPLVVDIEEESSEMSVLDLPELTLECILGKLSPAGLCNMAAVCSSLRESCRSDHLWERHMKEKWGRLIGPAARREWEAYVSSRKNHLASPSGGSKQTKWLESLSCMWPLSWLRSTADDGGCPRSSVPVGSTMSWYLALESGRFWFPAQVFNRENGHVGFMLSCYDAELSYDCRTDTFLARYPPHGRRIMVTEEGVQWDRLRAPSIDAPAHDLHASDCLNDLHPGDHIEIQWRRSKEFPYGEL</sequence>
<dbReference type="PANTHER" id="PTHR31482:SF18">
    <property type="entry name" value="ESTS AU081301(E20138)"/>
    <property type="match status" value="1"/>
</dbReference>
<name>A0A843VE28_COLES</name>
<dbReference type="EMBL" id="NMUH01001369">
    <property type="protein sequence ID" value="MQL91684.1"/>
    <property type="molecule type" value="Genomic_DNA"/>
</dbReference>
<dbReference type="InterPro" id="IPR001810">
    <property type="entry name" value="F-box_dom"/>
</dbReference>
<dbReference type="Proteomes" id="UP000652761">
    <property type="component" value="Unassembled WGS sequence"/>
</dbReference>
<reference evidence="3" key="1">
    <citation type="submission" date="2017-07" db="EMBL/GenBank/DDBJ databases">
        <title>Taro Niue Genome Assembly and Annotation.</title>
        <authorList>
            <person name="Atibalentja N."/>
            <person name="Keating K."/>
            <person name="Fields C.J."/>
        </authorList>
    </citation>
    <scope>NUCLEOTIDE SEQUENCE</scope>
    <source>
        <strain evidence="3">Niue_2</strain>
        <tissue evidence="3">Leaf</tissue>
    </source>
</reference>